<reference evidence="1 3" key="1">
    <citation type="journal article" date="2017" name="Nature">
        <title>The sunflower genome provides insights into oil metabolism, flowering and Asterid evolution.</title>
        <authorList>
            <person name="Badouin H."/>
            <person name="Gouzy J."/>
            <person name="Grassa C.J."/>
            <person name="Murat F."/>
            <person name="Staton S.E."/>
            <person name="Cottret L."/>
            <person name="Lelandais-Briere C."/>
            <person name="Owens G.L."/>
            <person name="Carrere S."/>
            <person name="Mayjonade B."/>
            <person name="Legrand L."/>
            <person name="Gill N."/>
            <person name="Kane N.C."/>
            <person name="Bowers J.E."/>
            <person name="Hubner S."/>
            <person name="Bellec A."/>
            <person name="Berard A."/>
            <person name="Berges H."/>
            <person name="Blanchet N."/>
            <person name="Boniface M.C."/>
            <person name="Brunel D."/>
            <person name="Catrice O."/>
            <person name="Chaidir N."/>
            <person name="Claudel C."/>
            <person name="Donnadieu C."/>
            <person name="Faraut T."/>
            <person name="Fievet G."/>
            <person name="Helmstetter N."/>
            <person name="King M."/>
            <person name="Knapp S.J."/>
            <person name="Lai Z."/>
            <person name="Le Paslier M.C."/>
            <person name="Lippi Y."/>
            <person name="Lorenzon L."/>
            <person name="Mandel J.R."/>
            <person name="Marage G."/>
            <person name="Marchand G."/>
            <person name="Marquand E."/>
            <person name="Bret-Mestries E."/>
            <person name="Morien E."/>
            <person name="Nambeesan S."/>
            <person name="Nguyen T."/>
            <person name="Pegot-Espagnet P."/>
            <person name="Pouilly N."/>
            <person name="Raftis F."/>
            <person name="Sallet E."/>
            <person name="Schiex T."/>
            <person name="Thomas J."/>
            <person name="Vandecasteele C."/>
            <person name="Vares D."/>
            <person name="Vear F."/>
            <person name="Vautrin S."/>
            <person name="Crespi M."/>
            <person name="Mangin B."/>
            <person name="Burke J.M."/>
            <person name="Salse J."/>
            <person name="Munos S."/>
            <person name="Vincourt P."/>
            <person name="Rieseberg L.H."/>
            <person name="Langlade N.B."/>
        </authorList>
    </citation>
    <scope>NUCLEOTIDE SEQUENCE [LARGE SCALE GENOMIC DNA]</scope>
    <source>
        <strain evidence="3">cv. SF193</strain>
        <tissue evidence="1">Leaves</tissue>
    </source>
</reference>
<accession>A0A251VES5</accession>
<evidence type="ECO:0000313" key="3">
    <source>
        <dbReference type="Proteomes" id="UP000215914"/>
    </source>
</evidence>
<evidence type="ECO:0000313" key="2">
    <source>
        <dbReference type="EMBL" id="OTG34117.1"/>
    </source>
</evidence>
<reference evidence="2" key="2">
    <citation type="submission" date="2017-02" db="EMBL/GenBank/DDBJ databases">
        <title>Sunflower complete genome.</title>
        <authorList>
            <person name="Langlade N."/>
            <person name="Munos S."/>
        </authorList>
    </citation>
    <scope>NUCLEOTIDE SEQUENCE [LARGE SCALE GENOMIC DNA]</scope>
    <source>
        <tissue evidence="2">Leaves</tissue>
    </source>
</reference>
<evidence type="ECO:0000313" key="1">
    <source>
        <dbReference type="EMBL" id="KAF5817898.1"/>
    </source>
</evidence>
<dbReference type="AlphaFoldDB" id="A0A251VES5"/>
<name>A0A251VES5_HELAN</name>
<dbReference type="EMBL" id="CM007891">
    <property type="protein sequence ID" value="OTG34117.1"/>
    <property type="molecule type" value="Genomic_DNA"/>
</dbReference>
<gene>
    <name evidence="2" type="ORF">HannXRQ_Chr02g0042191</name>
    <name evidence="1" type="ORF">HanXRQr2_Chr02g0058371</name>
</gene>
<reference evidence="1" key="3">
    <citation type="submission" date="2020-06" db="EMBL/GenBank/DDBJ databases">
        <title>Helianthus annuus Genome sequencing and assembly Release 2.</title>
        <authorList>
            <person name="Gouzy J."/>
            <person name="Langlade N."/>
            <person name="Munos S."/>
        </authorList>
    </citation>
    <scope>NUCLEOTIDE SEQUENCE</scope>
    <source>
        <tissue evidence="1">Leaves</tissue>
    </source>
</reference>
<keyword evidence="3" id="KW-1185">Reference proteome</keyword>
<proteinExistence type="predicted"/>
<dbReference type="EMBL" id="MNCJ02000317">
    <property type="protein sequence ID" value="KAF5817898.1"/>
    <property type="molecule type" value="Genomic_DNA"/>
</dbReference>
<dbReference type="Gramene" id="mRNA:HanXRQr2_Chr02g0058371">
    <property type="protein sequence ID" value="mRNA:HanXRQr2_Chr02g0058371"/>
    <property type="gene ID" value="HanXRQr2_Chr02g0058371"/>
</dbReference>
<sequence length="83" mass="9387">MVILMIGFVMKCSSLASSGWNCKLIRATVMCITCTYTLKSGLRLTLLNLFFLLVPLSNRSTKTPFFIERCLSESLFGRRLKVC</sequence>
<dbReference type="Proteomes" id="UP000215914">
    <property type="component" value="Chromosome 2"/>
</dbReference>
<dbReference type="InParanoid" id="A0A251VES5"/>
<protein>
    <submittedName>
        <fullName evidence="2">Uncharacterized protein</fullName>
    </submittedName>
</protein>
<organism evidence="2 3">
    <name type="scientific">Helianthus annuus</name>
    <name type="common">Common sunflower</name>
    <dbReference type="NCBI Taxonomy" id="4232"/>
    <lineage>
        <taxon>Eukaryota</taxon>
        <taxon>Viridiplantae</taxon>
        <taxon>Streptophyta</taxon>
        <taxon>Embryophyta</taxon>
        <taxon>Tracheophyta</taxon>
        <taxon>Spermatophyta</taxon>
        <taxon>Magnoliopsida</taxon>
        <taxon>eudicotyledons</taxon>
        <taxon>Gunneridae</taxon>
        <taxon>Pentapetalae</taxon>
        <taxon>asterids</taxon>
        <taxon>campanulids</taxon>
        <taxon>Asterales</taxon>
        <taxon>Asteraceae</taxon>
        <taxon>Asteroideae</taxon>
        <taxon>Heliantheae alliance</taxon>
        <taxon>Heliantheae</taxon>
        <taxon>Helianthus</taxon>
    </lineage>
</organism>